<dbReference type="Gene3D" id="2.40.10.10">
    <property type="entry name" value="Trypsin-like serine proteases"/>
    <property type="match status" value="2"/>
</dbReference>
<dbReference type="SMART" id="SM00020">
    <property type="entry name" value="Tryp_SPc"/>
    <property type="match status" value="1"/>
</dbReference>
<feature type="compositionally biased region" description="Basic and acidic residues" evidence="11">
    <location>
        <begin position="311"/>
        <end position="334"/>
    </location>
</feature>
<dbReference type="PhylomeDB" id="B4H712"/>
<evidence type="ECO:0000256" key="1">
    <source>
        <dbReference type="ARBA" id="ARBA00022670"/>
    </source>
</evidence>
<comment type="similarity">
    <text evidence="10">Belongs to the peptidase S1 family. CLIP subfamily.</text>
</comment>
<dbReference type="EMBL" id="CH479216">
    <property type="protein sequence ID" value="EDW33648.1"/>
    <property type="molecule type" value="Genomic_DNA"/>
</dbReference>
<evidence type="ECO:0000313" key="15">
    <source>
        <dbReference type="Proteomes" id="UP000008744"/>
    </source>
</evidence>
<dbReference type="GO" id="GO:0046872">
    <property type="term" value="F:metal ion binding"/>
    <property type="evidence" value="ECO:0007669"/>
    <property type="project" value="UniProtKB-KW"/>
</dbReference>
<dbReference type="InterPro" id="IPR043504">
    <property type="entry name" value="Peptidase_S1_PA_chymotrypsin"/>
</dbReference>
<dbReference type="GO" id="GO:0006508">
    <property type="term" value="P:proteolysis"/>
    <property type="evidence" value="ECO:0007669"/>
    <property type="project" value="UniProtKB-KW"/>
</dbReference>
<dbReference type="InterPro" id="IPR001314">
    <property type="entry name" value="Peptidase_S1A"/>
</dbReference>
<keyword evidence="9" id="KW-0325">Glycoprotein</keyword>
<feature type="compositionally biased region" description="Polar residues" evidence="11">
    <location>
        <begin position="299"/>
        <end position="309"/>
    </location>
</feature>
<evidence type="ECO:0000256" key="9">
    <source>
        <dbReference type="ARBA" id="ARBA00023180"/>
    </source>
</evidence>
<dbReference type="InterPro" id="IPR051487">
    <property type="entry name" value="Ser/Thr_Proteases_Immune/Dev"/>
</dbReference>
<dbReference type="SUPFAM" id="SSF50494">
    <property type="entry name" value="Trypsin-like serine proteases"/>
    <property type="match status" value="1"/>
</dbReference>
<keyword evidence="15" id="KW-1185">Reference proteome</keyword>
<dbReference type="GO" id="GO:0004252">
    <property type="term" value="F:serine-type endopeptidase activity"/>
    <property type="evidence" value="ECO:0007669"/>
    <property type="project" value="InterPro"/>
</dbReference>
<dbReference type="GO" id="GO:0051604">
    <property type="term" value="P:protein maturation"/>
    <property type="evidence" value="ECO:0007669"/>
    <property type="project" value="UniProtKB-ARBA"/>
</dbReference>
<dbReference type="InterPro" id="IPR018114">
    <property type="entry name" value="TRYPSIN_HIS"/>
</dbReference>
<protein>
    <submittedName>
        <fullName evidence="14">GL11858</fullName>
    </submittedName>
</protein>
<dbReference type="Proteomes" id="UP000008744">
    <property type="component" value="Unassembled WGS sequence"/>
</dbReference>
<dbReference type="CDD" id="cd00190">
    <property type="entry name" value="Tryp_SPc"/>
    <property type="match status" value="1"/>
</dbReference>
<evidence type="ECO:0000256" key="4">
    <source>
        <dbReference type="ARBA" id="ARBA00022801"/>
    </source>
</evidence>
<dbReference type="FunFam" id="2.40.10.10:FF:000078">
    <property type="entry name" value="Serine protease H137"/>
    <property type="match status" value="1"/>
</dbReference>
<evidence type="ECO:0000256" key="2">
    <source>
        <dbReference type="ARBA" id="ARBA00022723"/>
    </source>
</evidence>
<evidence type="ECO:0000313" key="14">
    <source>
        <dbReference type="EMBL" id="EDW33648.1"/>
    </source>
</evidence>
<evidence type="ECO:0000256" key="10">
    <source>
        <dbReference type="ARBA" id="ARBA00024195"/>
    </source>
</evidence>
<keyword evidence="3 12" id="KW-0732">Signal</keyword>
<dbReference type="eggNOG" id="KOG3627">
    <property type="taxonomic scope" value="Eukaryota"/>
</dbReference>
<keyword evidence="7" id="KW-0865">Zymogen</keyword>
<feature type="region of interest" description="Disordered" evidence="11">
    <location>
        <begin position="299"/>
        <end position="345"/>
    </location>
</feature>
<dbReference type="AlphaFoldDB" id="B4H712"/>
<evidence type="ECO:0000256" key="11">
    <source>
        <dbReference type="SAM" id="MobiDB-lite"/>
    </source>
</evidence>
<evidence type="ECO:0000259" key="13">
    <source>
        <dbReference type="PROSITE" id="PS50240"/>
    </source>
</evidence>
<dbReference type="InterPro" id="IPR001254">
    <property type="entry name" value="Trypsin_dom"/>
</dbReference>
<keyword evidence="5" id="KW-0720">Serine protease</keyword>
<sequence>MKNLVASILILACLIVCQSGSAQFLEQNCGVRAGSESLLKPKIIDGSNAEITSSPWMAYLHTSPDFVCSGTLIHNQFVLTAAHCIRDRETLKVRLGDYNRRTSTDCSEAEAGCLPPAEEYDVDMAIKNRFYNRNVHPNDIGLLRLARKVQFKMHIRPICLIMDPRVTPTVETLSWFTATGWGKTRSGSTSAVLQTITLDRYRRNVCNDQFRVSLATNQFCAGHRTGNLCNGDSGGPLGRVVKYQGLERYVQFGIASYTTRNCVGPSVYTGVVSHAEWIARVIKLFNNPAPTNNLLSSQKLEGQKTNPLSRKNLEGERPTSEDSDAQKSEEEARNSTDIVAQNSLY</sequence>
<organism evidence="15">
    <name type="scientific">Drosophila persimilis</name>
    <name type="common">Fruit fly</name>
    <dbReference type="NCBI Taxonomy" id="7234"/>
    <lineage>
        <taxon>Eukaryota</taxon>
        <taxon>Metazoa</taxon>
        <taxon>Ecdysozoa</taxon>
        <taxon>Arthropoda</taxon>
        <taxon>Hexapoda</taxon>
        <taxon>Insecta</taxon>
        <taxon>Pterygota</taxon>
        <taxon>Neoptera</taxon>
        <taxon>Endopterygota</taxon>
        <taxon>Diptera</taxon>
        <taxon>Brachycera</taxon>
        <taxon>Muscomorpha</taxon>
        <taxon>Ephydroidea</taxon>
        <taxon>Drosophilidae</taxon>
        <taxon>Drosophila</taxon>
        <taxon>Sophophora</taxon>
    </lineage>
</organism>
<dbReference type="FunFam" id="2.40.10.10:FF:000028">
    <property type="entry name" value="Serine protease easter"/>
    <property type="match status" value="1"/>
</dbReference>
<dbReference type="KEGG" id="dpe:6601559"/>
<gene>
    <name evidence="14" type="primary">Dper\GL11858</name>
    <name evidence="14" type="ORF">Dper_GL11858</name>
</gene>
<dbReference type="OrthoDB" id="547031at2759"/>
<dbReference type="HOGENOM" id="CLU_006842_0_3_1"/>
<evidence type="ECO:0000256" key="7">
    <source>
        <dbReference type="ARBA" id="ARBA00023145"/>
    </source>
</evidence>
<feature type="chain" id="PRO_5002807920" evidence="12">
    <location>
        <begin position="23"/>
        <end position="345"/>
    </location>
</feature>
<dbReference type="PROSITE" id="PS00134">
    <property type="entry name" value="TRYPSIN_HIS"/>
    <property type="match status" value="1"/>
</dbReference>
<feature type="domain" description="Peptidase S1" evidence="13">
    <location>
        <begin position="43"/>
        <end position="283"/>
    </location>
</feature>
<evidence type="ECO:0000256" key="8">
    <source>
        <dbReference type="ARBA" id="ARBA00023157"/>
    </source>
</evidence>
<feature type="compositionally biased region" description="Polar residues" evidence="11">
    <location>
        <begin position="335"/>
        <end position="345"/>
    </location>
</feature>
<dbReference type="PROSITE" id="PS50240">
    <property type="entry name" value="TRYPSIN_DOM"/>
    <property type="match status" value="1"/>
</dbReference>
<proteinExistence type="inferred from homology"/>
<accession>B4H712</accession>
<evidence type="ECO:0000256" key="5">
    <source>
        <dbReference type="ARBA" id="ARBA00022825"/>
    </source>
</evidence>
<dbReference type="STRING" id="7234.B4H712"/>
<evidence type="ECO:0000256" key="6">
    <source>
        <dbReference type="ARBA" id="ARBA00022837"/>
    </source>
</evidence>
<dbReference type="OMA" id="PWMAYIH"/>
<evidence type="ECO:0000256" key="3">
    <source>
        <dbReference type="ARBA" id="ARBA00022729"/>
    </source>
</evidence>
<dbReference type="MEROPS" id="S01.A50"/>
<dbReference type="PRINTS" id="PR00722">
    <property type="entry name" value="CHYMOTRYPSIN"/>
</dbReference>
<keyword evidence="2" id="KW-0479">Metal-binding</keyword>
<dbReference type="Pfam" id="PF00089">
    <property type="entry name" value="Trypsin"/>
    <property type="match status" value="1"/>
</dbReference>
<keyword evidence="1" id="KW-0645">Protease</keyword>
<evidence type="ECO:0000256" key="12">
    <source>
        <dbReference type="SAM" id="SignalP"/>
    </source>
</evidence>
<dbReference type="InterPro" id="IPR009003">
    <property type="entry name" value="Peptidase_S1_PA"/>
</dbReference>
<feature type="signal peptide" evidence="12">
    <location>
        <begin position="1"/>
        <end position="22"/>
    </location>
</feature>
<reference evidence="14 15" key="1">
    <citation type="journal article" date="2007" name="Nature">
        <title>Evolution of genes and genomes on the Drosophila phylogeny.</title>
        <authorList>
            <consortium name="Drosophila 12 Genomes Consortium"/>
            <person name="Clark A.G."/>
            <person name="Eisen M.B."/>
            <person name="Smith D.R."/>
            <person name="Bergman C.M."/>
            <person name="Oliver B."/>
            <person name="Markow T.A."/>
            <person name="Kaufman T.C."/>
            <person name="Kellis M."/>
            <person name="Gelbart W."/>
            <person name="Iyer V.N."/>
            <person name="Pollard D.A."/>
            <person name="Sackton T.B."/>
            <person name="Larracuente A.M."/>
            <person name="Singh N.D."/>
            <person name="Abad J.P."/>
            <person name="Abt D.N."/>
            <person name="Adryan B."/>
            <person name="Aguade M."/>
            <person name="Akashi H."/>
            <person name="Anderson W.W."/>
            <person name="Aquadro C.F."/>
            <person name="Ardell D.H."/>
            <person name="Arguello R."/>
            <person name="Artieri C.G."/>
            <person name="Barbash D.A."/>
            <person name="Barker D."/>
            <person name="Barsanti P."/>
            <person name="Batterham P."/>
            <person name="Batzoglou S."/>
            <person name="Begun D."/>
            <person name="Bhutkar A."/>
            <person name="Blanco E."/>
            <person name="Bosak S.A."/>
            <person name="Bradley R.K."/>
            <person name="Brand A.D."/>
            <person name="Brent M.R."/>
            <person name="Brooks A.N."/>
            <person name="Brown R.H."/>
            <person name="Butlin R.K."/>
            <person name="Caggese C."/>
            <person name="Calvi B.R."/>
            <person name="Bernardo de Carvalho A."/>
            <person name="Caspi A."/>
            <person name="Castrezana S."/>
            <person name="Celniker S.E."/>
            <person name="Chang J.L."/>
            <person name="Chapple C."/>
            <person name="Chatterji S."/>
            <person name="Chinwalla A."/>
            <person name="Civetta A."/>
            <person name="Clifton S.W."/>
            <person name="Comeron J.M."/>
            <person name="Costello J.C."/>
            <person name="Coyne J.A."/>
            <person name="Daub J."/>
            <person name="David R.G."/>
            <person name="Delcher A.L."/>
            <person name="Delehaunty K."/>
            <person name="Do C.B."/>
            <person name="Ebling H."/>
            <person name="Edwards K."/>
            <person name="Eickbush T."/>
            <person name="Evans J.D."/>
            <person name="Filipski A."/>
            <person name="Findeiss S."/>
            <person name="Freyhult E."/>
            <person name="Fulton L."/>
            <person name="Fulton R."/>
            <person name="Garcia A.C."/>
            <person name="Gardiner A."/>
            <person name="Garfield D.A."/>
            <person name="Garvin B.E."/>
            <person name="Gibson G."/>
            <person name="Gilbert D."/>
            <person name="Gnerre S."/>
            <person name="Godfrey J."/>
            <person name="Good R."/>
            <person name="Gotea V."/>
            <person name="Gravely B."/>
            <person name="Greenberg A.J."/>
            <person name="Griffiths-Jones S."/>
            <person name="Gross S."/>
            <person name="Guigo R."/>
            <person name="Gustafson E.A."/>
            <person name="Haerty W."/>
            <person name="Hahn M.W."/>
            <person name="Halligan D.L."/>
            <person name="Halpern A.L."/>
            <person name="Halter G.M."/>
            <person name="Han M.V."/>
            <person name="Heger A."/>
            <person name="Hillier L."/>
            <person name="Hinrichs A.S."/>
            <person name="Holmes I."/>
            <person name="Hoskins R.A."/>
            <person name="Hubisz M.J."/>
            <person name="Hultmark D."/>
            <person name="Huntley M.A."/>
            <person name="Jaffe D.B."/>
            <person name="Jagadeeshan S."/>
            <person name="Jeck W.R."/>
            <person name="Johnson J."/>
            <person name="Jones C.D."/>
            <person name="Jordan W.C."/>
            <person name="Karpen G.H."/>
            <person name="Kataoka E."/>
            <person name="Keightley P.D."/>
            <person name="Kheradpour P."/>
            <person name="Kirkness E.F."/>
            <person name="Koerich L.B."/>
            <person name="Kristiansen K."/>
            <person name="Kudrna D."/>
            <person name="Kulathinal R.J."/>
            <person name="Kumar S."/>
            <person name="Kwok R."/>
            <person name="Lander E."/>
            <person name="Langley C.H."/>
            <person name="Lapoint R."/>
            <person name="Lazzaro B.P."/>
            <person name="Lee S.J."/>
            <person name="Levesque L."/>
            <person name="Li R."/>
            <person name="Lin C.F."/>
            <person name="Lin M.F."/>
            <person name="Lindblad-Toh K."/>
            <person name="Llopart A."/>
            <person name="Long M."/>
            <person name="Low L."/>
            <person name="Lozovsky E."/>
            <person name="Lu J."/>
            <person name="Luo M."/>
            <person name="Machado C.A."/>
            <person name="Makalowski W."/>
            <person name="Marzo M."/>
            <person name="Matsuda M."/>
            <person name="Matzkin L."/>
            <person name="McAllister B."/>
            <person name="McBride C.S."/>
            <person name="McKernan B."/>
            <person name="McKernan K."/>
            <person name="Mendez-Lago M."/>
            <person name="Minx P."/>
            <person name="Mollenhauer M.U."/>
            <person name="Montooth K."/>
            <person name="Mount S.M."/>
            <person name="Mu X."/>
            <person name="Myers E."/>
            <person name="Negre B."/>
            <person name="Newfeld S."/>
            <person name="Nielsen R."/>
            <person name="Noor M.A."/>
            <person name="O'Grady P."/>
            <person name="Pachter L."/>
            <person name="Papaceit M."/>
            <person name="Parisi M.J."/>
            <person name="Parisi M."/>
            <person name="Parts L."/>
            <person name="Pedersen J.S."/>
            <person name="Pesole G."/>
            <person name="Phillippy A.M."/>
            <person name="Ponting C.P."/>
            <person name="Pop M."/>
            <person name="Porcelli D."/>
            <person name="Powell J.R."/>
            <person name="Prohaska S."/>
            <person name="Pruitt K."/>
            <person name="Puig M."/>
            <person name="Quesneville H."/>
            <person name="Ram K.R."/>
            <person name="Rand D."/>
            <person name="Rasmussen M.D."/>
            <person name="Reed L.K."/>
            <person name="Reenan R."/>
            <person name="Reily A."/>
            <person name="Remington K.A."/>
            <person name="Rieger T.T."/>
            <person name="Ritchie M.G."/>
            <person name="Robin C."/>
            <person name="Rogers Y.H."/>
            <person name="Rohde C."/>
            <person name="Rozas J."/>
            <person name="Rubenfield M.J."/>
            <person name="Ruiz A."/>
            <person name="Russo S."/>
            <person name="Salzberg S.L."/>
            <person name="Sanchez-Gracia A."/>
            <person name="Saranga D.J."/>
            <person name="Sato H."/>
            <person name="Schaeffer S.W."/>
            <person name="Schatz M.C."/>
            <person name="Schlenke T."/>
            <person name="Schwartz R."/>
            <person name="Segarra C."/>
            <person name="Singh R.S."/>
            <person name="Sirot L."/>
            <person name="Sirota M."/>
            <person name="Sisneros N.B."/>
            <person name="Smith C.D."/>
            <person name="Smith T.F."/>
            <person name="Spieth J."/>
            <person name="Stage D.E."/>
            <person name="Stark A."/>
            <person name="Stephan W."/>
            <person name="Strausberg R.L."/>
            <person name="Strempel S."/>
            <person name="Sturgill D."/>
            <person name="Sutton G."/>
            <person name="Sutton G.G."/>
            <person name="Tao W."/>
            <person name="Teichmann S."/>
            <person name="Tobari Y.N."/>
            <person name="Tomimura Y."/>
            <person name="Tsolas J.M."/>
            <person name="Valente V.L."/>
            <person name="Venter E."/>
            <person name="Venter J.C."/>
            <person name="Vicario S."/>
            <person name="Vieira F.G."/>
            <person name="Vilella A.J."/>
            <person name="Villasante A."/>
            <person name="Walenz B."/>
            <person name="Wang J."/>
            <person name="Wasserman M."/>
            <person name="Watts T."/>
            <person name="Wilson D."/>
            <person name="Wilson R.K."/>
            <person name="Wing R.A."/>
            <person name="Wolfner M.F."/>
            <person name="Wong A."/>
            <person name="Wong G.K."/>
            <person name="Wu C.I."/>
            <person name="Wu G."/>
            <person name="Yamamoto D."/>
            <person name="Yang H.P."/>
            <person name="Yang S.P."/>
            <person name="Yorke J.A."/>
            <person name="Yoshida K."/>
            <person name="Zdobnov E."/>
            <person name="Zhang P."/>
            <person name="Zhang Y."/>
            <person name="Zimin A.V."/>
            <person name="Baldwin J."/>
            <person name="Abdouelleil A."/>
            <person name="Abdulkadir J."/>
            <person name="Abebe A."/>
            <person name="Abera B."/>
            <person name="Abreu J."/>
            <person name="Acer S.C."/>
            <person name="Aftuck L."/>
            <person name="Alexander A."/>
            <person name="An P."/>
            <person name="Anderson E."/>
            <person name="Anderson S."/>
            <person name="Arachi H."/>
            <person name="Azer M."/>
            <person name="Bachantsang P."/>
            <person name="Barry A."/>
            <person name="Bayul T."/>
            <person name="Berlin A."/>
            <person name="Bessette D."/>
            <person name="Bloom T."/>
            <person name="Blye J."/>
            <person name="Boguslavskiy L."/>
            <person name="Bonnet C."/>
            <person name="Boukhgalter B."/>
            <person name="Bourzgui I."/>
            <person name="Brown A."/>
            <person name="Cahill P."/>
            <person name="Channer S."/>
            <person name="Cheshatsang Y."/>
            <person name="Chuda L."/>
            <person name="Citroen M."/>
            <person name="Collymore A."/>
            <person name="Cooke P."/>
            <person name="Costello M."/>
            <person name="D'Aco K."/>
            <person name="Daza R."/>
            <person name="De Haan G."/>
            <person name="DeGray S."/>
            <person name="DeMaso C."/>
            <person name="Dhargay N."/>
            <person name="Dooley K."/>
            <person name="Dooley E."/>
            <person name="Doricent M."/>
            <person name="Dorje P."/>
            <person name="Dorjee K."/>
            <person name="Dupes A."/>
            <person name="Elong R."/>
            <person name="Falk J."/>
            <person name="Farina A."/>
            <person name="Faro S."/>
            <person name="Ferguson D."/>
            <person name="Fisher S."/>
            <person name="Foley C.D."/>
            <person name="Franke A."/>
            <person name="Friedrich D."/>
            <person name="Gadbois L."/>
            <person name="Gearin G."/>
            <person name="Gearin C.R."/>
            <person name="Giannoukos G."/>
            <person name="Goode T."/>
            <person name="Graham J."/>
            <person name="Grandbois E."/>
            <person name="Grewal S."/>
            <person name="Gyaltsen K."/>
            <person name="Hafez N."/>
            <person name="Hagos B."/>
            <person name="Hall J."/>
            <person name="Henson C."/>
            <person name="Hollinger A."/>
            <person name="Honan T."/>
            <person name="Huard M.D."/>
            <person name="Hughes L."/>
            <person name="Hurhula B."/>
            <person name="Husby M.E."/>
            <person name="Kamat A."/>
            <person name="Kanga B."/>
            <person name="Kashin S."/>
            <person name="Khazanovich D."/>
            <person name="Kisner P."/>
            <person name="Lance K."/>
            <person name="Lara M."/>
            <person name="Lee W."/>
            <person name="Lennon N."/>
            <person name="Letendre F."/>
            <person name="LeVine R."/>
            <person name="Lipovsky A."/>
            <person name="Liu X."/>
            <person name="Liu J."/>
            <person name="Liu S."/>
            <person name="Lokyitsang T."/>
            <person name="Lokyitsang Y."/>
            <person name="Lubonja R."/>
            <person name="Lui A."/>
            <person name="MacDonald P."/>
            <person name="Magnisalis V."/>
            <person name="Maru K."/>
            <person name="Matthews C."/>
            <person name="McCusker W."/>
            <person name="McDonough S."/>
            <person name="Mehta T."/>
            <person name="Meldrim J."/>
            <person name="Meneus L."/>
            <person name="Mihai O."/>
            <person name="Mihalev A."/>
            <person name="Mihova T."/>
            <person name="Mittelman R."/>
            <person name="Mlenga V."/>
            <person name="Montmayeur A."/>
            <person name="Mulrain L."/>
            <person name="Navidi A."/>
            <person name="Naylor J."/>
            <person name="Negash T."/>
            <person name="Nguyen T."/>
            <person name="Nguyen N."/>
            <person name="Nicol R."/>
            <person name="Norbu C."/>
            <person name="Norbu N."/>
            <person name="Novod N."/>
            <person name="O'Neill B."/>
            <person name="Osman S."/>
            <person name="Markiewicz E."/>
            <person name="Oyono O.L."/>
            <person name="Patti C."/>
            <person name="Phunkhang P."/>
            <person name="Pierre F."/>
            <person name="Priest M."/>
            <person name="Raghuraman S."/>
            <person name="Rege F."/>
            <person name="Reyes R."/>
            <person name="Rise C."/>
            <person name="Rogov P."/>
            <person name="Ross K."/>
            <person name="Ryan E."/>
            <person name="Settipalli S."/>
            <person name="Shea T."/>
            <person name="Sherpa N."/>
            <person name="Shi L."/>
            <person name="Shih D."/>
            <person name="Sparrow T."/>
            <person name="Spaulding J."/>
            <person name="Stalker J."/>
            <person name="Stange-Thomann N."/>
            <person name="Stavropoulos S."/>
            <person name="Stone C."/>
            <person name="Strader C."/>
            <person name="Tesfaye S."/>
            <person name="Thomson T."/>
            <person name="Thoulutsang Y."/>
            <person name="Thoulutsang D."/>
            <person name="Topham K."/>
            <person name="Topping I."/>
            <person name="Tsamla T."/>
            <person name="Vassiliev H."/>
            <person name="Vo A."/>
            <person name="Wangchuk T."/>
            <person name="Wangdi T."/>
            <person name="Weiand M."/>
            <person name="Wilkinson J."/>
            <person name="Wilson A."/>
            <person name="Yadav S."/>
            <person name="Young G."/>
            <person name="Yu Q."/>
            <person name="Zembek L."/>
            <person name="Zhong D."/>
            <person name="Zimmer A."/>
            <person name="Zwirko Z."/>
            <person name="Jaffe D.B."/>
            <person name="Alvarez P."/>
            <person name="Brockman W."/>
            <person name="Butler J."/>
            <person name="Chin C."/>
            <person name="Gnerre S."/>
            <person name="Grabherr M."/>
            <person name="Kleber M."/>
            <person name="Mauceli E."/>
            <person name="MacCallum I."/>
        </authorList>
    </citation>
    <scope>NUCLEOTIDE SEQUENCE [LARGE SCALE GENOMIC DNA]</scope>
    <source>
        <strain evidence="15">MSH-3 / Tucson 14011-0111.49</strain>
    </source>
</reference>
<keyword evidence="8" id="KW-1015">Disulfide bond</keyword>
<name>B4H712_DROPE</name>
<keyword evidence="6" id="KW-0106">Calcium</keyword>
<keyword evidence="4" id="KW-0378">Hydrolase</keyword>
<dbReference type="PANTHER" id="PTHR24256">
    <property type="entry name" value="TRYPTASE-RELATED"/>
    <property type="match status" value="1"/>
</dbReference>